<evidence type="ECO:0000313" key="3">
    <source>
        <dbReference type="Proteomes" id="UP001164929"/>
    </source>
</evidence>
<feature type="compositionally biased region" description="Basic residues" evidence="1">
    <location>
        <begin position="72"/>
        <end position="90"/>
    </location>
</feature>
<name>A0AAD6RSP9_9ROSI</name>
<accession>A0AAD6RSP9</accession>
<dbReference type="Proteomes" id="UP001164929">
    <property type="component" value="Chromosome 1"/>
</dbReference>
<evidence type="ECO:0000313" key="2">
    <source>
        <dbReference type="EMBL" id="KAJ7014434.1"/>
    </source>
</evidence>
<evidence type="ECO:0000256" key="1">
    <source>
        <dbReference type="SAM" id="MobiDB-lite"/>
    </source>
</evidence>
<organism evidence="2 3">
    <name type="scientific">Populus alba x Populus x berolinensis</name>
    <dbReference type="NCBI Taxonomy" id="444605"/>
    <lineage>
        <taxon>Eukaryota</taxon>
        <taxon>Viridiplantae</taxon>
        <taxon>Streptophyta</taxon>
        <taxon>Embryophyta</taxon>
        <taxon>Tracheophyta</taxon>
        <taxon>Spermatophyta</taxon>
        <taxon>Magnoliopsida</taxon>
        <taxon>eudicotyledons</taxon>
        <taxon>Gunneridae</taxon>
        <taxon>Pentapetalae</taxon>
        <taxon>rosids</taxon>
        <taxon>fabids</taxon>
        <taxon>Malpighiales</taxon>
        <taxon>Salicaceae</taxon>
        <taxon>Saliceae</taxon>
        <taxon>Populus</taxon>
    </lineage>
</organism>
<dbReference type="EMBL" id="JAQIZT010000001">
    <property type="protein sequence ID" value="KAJ7014434.1"/>
    <property type="molecule type" value="Genomic_DNA"/>
</dbReference>
<proteinExistence type="predicted"/>
<feature type="region of interest" description="Disordered" evidence="1">
    <location>
        <begin position="21"/>
        <end position="96"/>
    </location>
</feature>
<gene>
    <name evidence="2" type="ORF">NC653_003909</name>
</gene>
<keyword evidence="3" id="KW-1185">Reference proteome</keyword>
<reference evidence="2 3" key="1">
    <citation type="journal article" date="2023" name="Mol. Ecol. Resour.">
        <title>Chromosome-level genome assembly of a triploid poplar Populus alba 'Berolinensis'.</title>
        <authorList>
            <person name="Chen S."/>
            <person name="Yu Y."/>
            <person name="Wang X."/>
            <person name="Wang S."/>
            <person name="Zhang T."/>
            <person name="Zhou Y."/>
            <person name="He R."/>
            <person name="Meng N."/>
            <person name="Wang Y."/>
            <person name="Liu W."/>
            <person name="Liu Z."/>
            <person name="Liu J."/>
            <person name="Guo Q."/>
            <person name="Huang H."/>
            <person name="Sederoff R.R."/>
            <person name="Wang G."/>
            <person name="Qu G."/>
            <person name="Chen S."/>
        </authorList>
    </citation>
    <scope>NUCLEOTIDE SEQUENCE [LARGE SCALE GENOMIC DNA]</scope>
    <source>
        <strain evidence="2">SC-2020</strain>
    </source>
</reference>
<feature type="compositionally biased region" description="Basic and acidic residues" evidence="1">
    <location>
        <begin position="24"/>
        <end position="53"/>
    </location>
</feature>
<sequence length="96" mass="11422">MIPRLHDAHHFWRQGYQTFSGFIKARERPQTEGSEERVGETRERPQQQRRDWITRGSNQKKNNPKDSGATPRNKRNQPPRHPLRRRHPLHRATGLG</sequence>
<protein>
    <submittedName>
        <fullName evidence="2">Uncharacterized protein</fullName>
    </submittedName>
</protein>
<comment type="caution">
    <text evidence="2">The sequence shown here is derived from an EMBL/GenBank/DDBJ whole genome shotgun (WGS) entry which is preliminary data.</text>
</comment>
<dbReference type="AlphaFoldDB" id="A0AAD6RSP9"/>